<accession>A0A2T0BBB9</accession>
<dbReference type="RefSeq" id="WP_170065678.1">
    <property type="nucleotide sequence ID" value="NZ_PVXQ01000034.1"/>
</dbReference>
<evidence type="ECO:0000313" key="3">
    <source>
        <dbReference type="Proteomes" id="UP000239471"/>
    </source>
</evidence>
<comment type="caution">
    <text evidence="2">The sequence shown here is derived from an EMBL/GenBank/DDBJ whole genome shotgun (WGS) entry which is preliminary data.</text>
</comment>
<name>A0A2T0BBB9_9CLOT</name>
<reference evidence="2 3" key="1">
    <citation type="submission" date="2018-03" db="EMBL/GenBank/DDBJ databases">
        <title>Genome sequence of Clostridium vincentii DSM 10228.</title>
        <authorList>
            <person name="Poehlein A."/>
            <person name="Daniel R."/>
        </authorList>
    </citation>
    <scope>NUCLEOTIDE SEQUENCE [LARGE SCALE GENOMIC DNA]</scope>
    <source>
        <strain evidence="2 3">DSM 10228</strain>
    </source>
</reference>
<dbReference type="Gene3D" id="3.40.630.30">
    <property type="match status" value="1"/>
</dbReference>
<dbReference type="SUPFAM" id="SSF55729">
    <property type="entry name" value="Acyl-CoA N-acyltransferases (Nat)"/>
    <property type="match status" value="1"/>
</dbReference>
<evidence type="ECO:0000259" key="1">
    <source>
        <dbReference type="PROSITE" id="PS51186"/>
    </source>
</evidence>
<dbReference type="GO" id="GO:0016747">
    <property type="term" value="F:acyltransferase activity, transferring groups other than amino-acyl groups"/>
    <property type="evidence" value="ECO:0007669"/>
    <property type="project" value="InterPro"/>
</dbReference>
<evidence type="ECO:0000313" key="2">
    <source>
        <dbReference type="EMBL" id="PRR81190.1"/>
    </source>
</evidence>
<keyword evidence="2" id="KW-0808">Transferase</keyword>
<dbReference type="AlphaFoldDB" id="A0A2T0BBB9"/>
<dbReference type="InterPro" id="IPR000182">
    <property type="entry name" value="GNAT_dom"/>
</dbReference>
<sequence length="258" mass="30329">MFNKFSSTELIYTKKFTESHEDTEIIRFYDNNLQDMHMHNFTFIKNSVCKYKFRKIIFDELEKRKDENANFLRIEFNFSVDDDFINNLSVVPEVTKYNYMYIEPKMSGYLTKNKGCIIKKALSEKLLEEGIEVDILANESAMGAEFARKRIYRKSEIYKQLNSNLNLYICYYKGIAIGNCEFMLNNDIAKIEDFDILKNYQRKGFGTSVLKHLLEEAKDNCVELVYLITDGGDTAKEMYEKCGFKKAGEKTELFFDLS</sequence>
<protein>
    <submittedName>
        <fullName evidence="2">Acetyltransferase</fullName>
    </submittedName>
</protein>
<dbReference type="EMBL" id="PVXQ01000034">
    <property type="protein sequence ID" value="PRR81190.1"/>
    <property type="molecule type" value="Genomic_DNA"/>
</dbReference>
<dbReference type="PROSITE" id="PS51186">
    <property type="entry name" value="GNAT"/>
    <property type="match status" value="1"/>
</dbReference>
<dbReference type="InterPro" id="IPR016181">
    <property type="entry name" value="Acyl_CoA_acyltransferase"/>
</dbReference>
<proteinExistence type="predicted"/>
<feature type="domain" description="N-acetyltransferase" evidence="1">
    <location>
        <begin position="117"/>
        <end position="258"/>
    </location>
</feature>
<dbReference type="Proteomes" id="UP000239471">
    <property type="component" value="Unassembled WGS sequence"/>
</dbReference>
<dbReference type="CDD" id="cd04301">
    <property type="entry name" value="NAT_SF"/>
    <property type="match status" value="1"/>
</dbReference>
<keyword evidence="3" id="KW-1185">Reference proteome</keyword>
<organism evidence="2 3">
    <name type="scientific">Clostridium vincentii</name>
    <dbReference type="NCBI Taxonomy" id="52704"/>
    <lineage>
        <taxon>Bacteria</taxon>
        <taxon>Bacillati</taxon>
        <taxon>Bacillota</taxon>
        <taxon>Clostridia</taxon>
        <taxon>Eubacteriales</taxon>
        <taxon>Clostridiaceae</taxon>
        <taxon>Clostridium</taxon>
    </lineage>
</organism>
<gene>
    <name evidence="2" type="ORF">CLVI_26940</name>
</gene>
<dbReference type="Pfam" id="PF00583">
    <property type="entry name" value="Acetyltransf_1"/>
    <property type="match status" value="1"/>
</dbReference>